<evidence type="ECO:0000313" key="4">
    <source>
        <dbReference type="Proteomes" id="UP001357733"/>
    </source>
</evidence>
<evidence type="ECO:0000256" key="1">
    <source>
        <dbReference type="ARBA" id="ARBA00006068"/>
    </source>
</evidence>
<dbReference type="EMBL" id="JAYKOT010000001">
    <property type="protein sequence ID" value="MEB3428821.1"/>
    <property type="molecule type" value="Genomic_DNA"/>
</dbReference>
<reference evidence="3 4" key="1">
    <citation type="submission" date="2024-01" db="EMBL/GenBank/DDBJ databases">
        <title>Complete genome sequence of Citroniella saccharovorans strain M6.X9, isolated from human fecal sample.</title>
        <authorList>
            <person name="Cheng G."/>
            <person name="Westerholm M."/>
            <person name="Schnurer A."/>
        </authorList>
    </citation>
    <scope>NUCLEOTIDE SEQUENCE [LARGE SCALE GENOMIC DNA]</scope>
    <source>
        <strain evidence="3 4">DSM 29873</strain>
    </source>
</reference>
<name>A0AAW9MS54_9FIRM</name>
<comment type="similarity">
    <text evidence="1">Belongs to the LytR/CpsA/Psr (LCP) family.</text>
</comment>
<gene>
    <name evidence="3" type="ORF">VLK81_02080</name>
</gene>
<dbReference type="InterPro" id="IPR004474">
    <property type="entry name" value="LytR_CpsA_psr"/>
</dbReference>
<dbReference type="Proteomes" id="UP001357733">
    <property type="component" value="Unassembled WGS sequence"/>
</dbReference>
<comment type="caution">
    <text evidence="3">The sequence shown here is derived from an EMBL/GenBank/DDBJ whole genome shotgun (WGS) entry which is preliminary data.</text>
</comment>
<evidence type="ECO:0000313" key="3">
    <source>
        <dbReference type="EMBL" id="MEB3428821.1"/>
    </source>
</evidence>
<sequence>MKKRLFITLLVSVIVFSFAYIIFTNYLDVLTVSKGSREVITGADLGEGNEIKQVKDYEILFLLTGVDHNGEDQDKEKDRTDTLMLVKVDTKDGTVDLISIPRDSMVPIEGYGEDKINHAHHFGGMALTMRTIRNYFGIDLDYYVKVSFEAVREIVDAMGGVKVNVPVQIIENQTGIYLEPGEQVLNGKEALYFARYRESYGDFGRMESQQHLMKRIMEQMLKPENISKIPGFIKTYMTRVETNIPMSTMLSLAASASKFSTDRMNNTTFPGEGEYIDGISYVILDKDGVDTIIKDKLSDYLLDGNEGEEETINEGE</sequence>
<dbReference type="AlphaFoldDB" id="A0AAW9MS54"/>
<accession>A0AAW9MS54</accession>
<protein>
    <submittedName>
        <fullName evidence="3">LCP family protein</fullName>
    </submittedName>
</protein>
<feature type="domain" description="Cell envelope-related transcriptional attenuator" evidence="2">
    <location>
        <begin position="79"/>
        <end position="221"/>
    </location>
</feature>
<dbReference type="NCBIfam" id="TIGR00350">
    <property type="entry name" value="lytR_cpsA_psr"/>
    <property type="match status" value="1"/>
</dbReference>
<organism evidence="3 4">
    <name type="scientific">Citroniella saccharovorans</name>
    <dbReference type="NCBI Taxonomy" id="2053367"/>
    <lineage>
        <taxon>Bacteria</taxon>
        <taxon>Bacillati</taxon>
        <taxon>Bacillota</taxon>
        <taxon>Tissierellia</taxon>
        <taxon>Tissierellales</taxon>
        <taxon>Peptoniphilaceae</taxon>
        <taxon>Citroniella</taxon>
    </lineage>
</organism>
<dbReference type="PANTHER" id="PTHR33392">
    <property type="entry name" value="POLYISOPRENYL-TEICHOIC ACID--PEPTIDOGLYCAN TEICHOIC ACID TRANSFERASE TAGU"/>
    <property type="match status" value="1"/>
</dbReference>
<dbReference type="InterPro" id="IPR050922">
    <property type="entry name" value="LytR/CpsA/Psr_CW_biosynth"/>
</dbReference>
<dbReference type="Pfam" id="PF03816">
    <property type="entry name" value="LytR_cpsA_psr"/>
    <property type="match status" value="1"/>
</dbReference>
<keyword evidence="4" id="KW-1185">Reference proteome</keyword>
<dbReference type="RefSeq" id="WP_324618853.1">
    <property type="nucleotide sequence ID" value="NZ_JAYKOT010000001.1"/>
</dbReference>
<dbReference type="PANTHER" id="PTHR33392:SF6">
    <property type="entry name" value="POLYISOPRENYL-TEICHOIC ACID--PEPTIDOGLYCAN TEICHOIC ACID TRANSFERASE TAGU"/>
    <property type="match status" value="1"/>
</dbReference>
<proteinExistence type="inferred from homology"/>
<evidence type="ECO:0000259" key="2">
    <source>
        <dbReference type="Pfam" id="PF03816"/>
    </source>
</evidence>
<dbReference type="Gene3D" id="3.40.630.190">
    <property type="entry name" value="LCP protein"/>
    <property type="match status" value="1"/>
</dbReference>